<dbReference type="GO" id="GO:0003700">
    <property type="term" value="F:DNA-binding transcription factor activity"/>
    <property type="evidence" value="ECO:0007669"/>
    <property type="project" value="TreeGrafter"/>
</dbReference>
<dbReference type="InterPro" id="IPR029016">
    <property type="entry name" value="GAF-like_dom_sf"/>
</dbReference>
<evidence type="ECO:0000256" key="3">
    <source>
        <dbReference type="ARBA" id="ARBA00023163"/>
    </source>
</evidence>
<dbReference type="GO" id="GO:0003677">
    <property type="term" value="F:DNA binding"/>
    <property type="evidence" value="ECO:0007669"/>
    <property type="project" value="UniProtKB-KW"/>
</dbReference>
<keyword evidence="7" id="KW-1185">Reference proteome</keyword>
<dbReference type="Pfam" id="PF09339">
    <property type="entry name" value="HTH_IclR"/>
    <property type="match status" value="1"/>
</dbReference>
<dbReference type="RefSeq" id="WP_119786616.1">
    <property type="nucleotide sequence ID" value="NZ_QYUQ01000002.1"/>
</dbReference>
<dbReference type="GO" id="GO:0045892">
    <property type="term" value="P:negative regulation of DNA-templated transcription"/>
    <property type="evidence" value="ECO:0007669"/>
    <property type="project" value="TreeGrafter"/>
</dbReference>
<accession>A0A3A3G3Q8</accession>
<dbReference type="PROSITE" id="PS51078">
    <property type="entry name" value="ICLR_ED"/>
    <property type="match status" value="1"/>
</dbReference>
<dbReference type="SUPFAM" id="SSF55781">
    <property type="entry name" value="GAF domain-like"/>
    <property type="match status" value="1"/>
</dbReference>
<dbReference type="AlphaFoldDB" id="A0A3A3G3Q8"/>
<evidence type="ECO:0000313" key="6">
    <source>
        <dbReference type="EMBL" id="RJG03117.1"/>
    </source>
</evidence>
<dbReference type="Gene3D" id="3.30.450.40">
    <property type="match status" value="1"/>
</dbReference>
<evidence type="ECO:0000313" key="7">
    <source>
        <dbReference type="Proteomes" id="UP000266327"/>
    </source>
</evidence>
<dbReference type="SUPFAM" id="SSF46785">
    <property type="entry name" value="Winged helix' DNA-binding domain"/>
    <property type="match status" value="1"/>
</dbReference>
<dbReference type="Proteomes" id="UP000266327">
    <property type="component" value="Unassembled WGS sequence"/>
</dbReference>
<dbReference type="Gene3D" id="1.10.10.10">
    <property type="entry name" value="Winged helix-like DNA-binding domain superfamily/Winged helix DNA-binding domain"/>
    <property type="match status" value="1"/>
</dbReference>
<organism evidence="6 7">
    <name type="scientific">Noviherbaspirillum sedimenti</name>
    <dbReference type="NCBI Taxonomy" id="2320865"/>
    <lineage>
        <taxon>Bacteria</taxon>
        <taxon>Pseudomonadati</taxon>
        <taxon>Pseudomonadota</taxon>
        <taxon>Betaproteobacteria</taxon>
        <taxon>Burkholderiales</taxon>
        <taxon>Oxalobacteraceae</taxon>
        <taxon>Noviherbaspirillum</taxon>
    </lineage>
</organism>
<keyword evidence="3" id="KW-0804">Transcription</keyword>
<feature type="domain" description="HTH iclR-type" evidence="4">
    <location>
        <begin position="7"/>
        <end position="69"/>
    </location>
</feature>
<keyword evidence="1" id="KW-0805">Transcription regulation</keyword>
<sequence length="255" mass="27280">MKESDSVQSVSRALDLLRLVAAAGNAGARLLDLVTESQLSKPTAHRLLKQLVASGMLMQGNGRAYHLGPGAFELGIAASRSFPLRDIAAPVLEKLAQETGDSVFLAIRSGPDSLCIDRKLGSYPVKVLTVEPGHRQPLGVGAGGLAMLSFLDEADRETVLAAIEPRLEKFSGLTPQRMRLSIEETRQRGWSQVADFVIPDVTSVGIPLLDKRNQAFAAISVGAVSLRMNKAKIAHAVALLKEQAKLLEALLLKTS</sequence>
<comment type="caution">
    <text evidence="6">The sequence shown here is derived from an EMBL/GenBank/DDBJ whole genome shotgun (WGS) entry which is preliminary data.</text>
</comment>
<evidence type="ECO:0000256" key="1">
    <source>
        <dbReference type="ARBA" id="ARBA00023015"/>
    </source>
</evidence>
<dbReference type="EMBL" id="QYUQ01000002">
    <property type="protein sequence ID" value="RJG03117.1"/>
    <property type="molecule type" value="Genomic_DNA"/>
</dbReference>
<keyword evidence="2" id="KW-0238">DNA-binding</keyword>
<dbReference type="InterPro" id="IPR050707">
    <property type="entry name" value="HTH_MetabolicPath_Reg"/>
</dbReference>
<dbReference type="InterPro" id="IPR036390">
    <property type="entry name" value="WH_DNA-bd_sf"/>
</dbReference>
<reference evidence="7" key="1">
    <citation type="submission" date="2018-09" db="EMBL/GenBank/DDBJ databases">
        <authorList>
            <person name="Zhu H."/>
        </authorList>
    </citation>
    <scope>NUCLEOTIDE SEQUENCE [LARGE SCALE GENOMIC DNA]</scope>
    <source>
        <strain evidence="7">K1S02-23</strain>
    </source>
</reference>
<evidence type="ECO:0000259" key="5">
    <source>
        <dbReference type="PROSITE" id="PS51078"/>
    </source>
</evidence>
<dbReference type="Pfam" id="PF01614">
    <property type="entry name" value="IclR_C"/>
    <property type="match status" value="1"/>
</dbReference>
<name>A0A3A3G3Q8_9BURK</name>
<dbReference type="PROSITE" id="PS51077">
    <property type="entry name" value="HTH_ICLR"/>
    <property type="match status" value="1"/>
</dbReference>
<evidence type="ECO:0000259" key="4">
    <source>
        <dbReference type="PROSITE" id="PS51077"/>
    </source>
</evidence>
<protein>
    <submittedName>
        <fullName evidence="6">IclR family transcriptional regulator</fullName>
    </submittedName>
</protein>
<gene>
    <name evidence="6" type="ORF">D3878_17270</name>
</gene>
<proteinExistence type="predicted"/>
<dbReference type="SMART" id="SM00346">
    <property type="entry name" value="HTH_ICLR"/>
    <property type="match status" value="1"/>
</dbReference>
<dbReference type="InterPro" id="IPR014757">
    <property type="entry name" value="Tscrpt_reg_IclR_C"/>
</dbReference>
<dbReference type="PANTHER" id="PTHR30136:SF39">
    <property type="entry name" value="TRANSCRIPTIONAL REGULATORY PROTEIN"/>
    <property type="match status" value="1"/>
</dbReference>
<feature type="domain" description="IclR-ED" evidence="5">
    <location>
        <begin position="70"/>
        <end position="253"/>
    </location>
</feature>
<dbReference type="PANTHER" id="PTHR30136">
    <property type="entry name" value="HELIX-TURN-HELIX TRANSCRIPTIONAL REGULATOR, ICLR FAMILY"/>
    <property type="match status" value="1"/>
</dbReference>
<dbReference type="OrthoDB" id="9807558at2"/>
<dbReference type="InterPro" id="IPR005471">
    <property type="entry name" value="Tscrpt_reg_IclR_N"/>
</dbReference>
<evidence type="ECO:0000256" key="2">
    <source>
        <dbReference type="ARBA" id="ARBA00023125"/>
    </source>
</evidence>
<dbReference type="InterPro" id="IPR036388">
    <property type="entry name" value="WH-like_DNA-bd_sf"/>
</dbReference>